<organism evidence="1 2">
    <name type="scientific">Linum trigynum</name>
    <dbReference type="NCBI Taxonomy" id="586398"/>
    <lineage>
        <taxon>Eukaryota</taxon>
        <taxon>Viridiplantae</taxon>
        <taxon>Streptophyta</taxon>
        <taxon>Embryophyta</taxon>
        <taxon>Tracheophyta</taxon>
        <taxon>Spermatophyta</taxon>
        <taxon>Magnoliopsida</taxon>
        <taxon>eudicotyledons</taxon>
        <taxon>Gunneridae</taxon>
        <taxon>Pentapetalae</taxon>
        <taxon>rosids</taxon>
        <taxon>fabids</taxon>
        <taxon>Malpighiales</taxon>
        <taxon>Linaceae</taxon>
        <taxon>Linum</taxon>
    </lineage>
</organism>
<evidence type="ECO:0000313" key="1">
    <source>
        <dbReference type="EMBL" id="CAL1397261.1"/>
    </source>
</evidence>
<gene>
    <name evidence="1" type="ORF">LTRI10_LOCUS37576</name>
</gene>
<name>A0AAV2FG37_9ROSI</name>
<dbReference type="AlphaFoldDB" id="A0AAV2FG37"/>
<evidence type="ECO:0000313" key="2">
    <source>
        <dbReference type="Proteomes" id="UP001497516"/>
    </source>
</evidence>
<accession>A0AAV2FG37</accession>
<dbReference type="Proteomes" id="UP001497516">
    <property type="component" value="Chromosome 6"/>
</dbReference>
<protein>
    <submittedName>
        <fullName evidence="1">Uncharacterized protein</fullName>
    </submittedName>
</protein>
<keyword evidence="2" id="KW-1185">Reference proteome</keyword>
<proteinExistence type="predicted"/>
<reference evidence="1 2" key="1">
    <citation type="submission" date="2024-04" db="EMBL/GenBank/DDBJ databases">
        <authorList>
            <person name="Fracassetti M."/>
        </authorList>
    </citation>
    <scope>NUCLEOTIDE SEQUENCE [LARGE SCALE GENOMIC DNA]</scope>
</reference>
<sequence length="72" mass="8149">MGYSITTPTYKSQTKPSVDCEITHNFLKDDANPIIPSIRLIDLINNHLGVAFKSDLRKTMRQSLDNSITKNK</sequence>
<dbReference type="EMBL" id="OZ034819">
    <property type="protein sequence ID" value="CAL1397261.1"/>
    <property type="molecule type" value="Genomic_DNA"/>
</dbReference>